<keyword evidence="2" id="KW-0186">Copper</keyword>
<sequence length="212" mass="23817">MANGSKYSVMWDNAHMGTGRGEVNEGPFAGWQTVKGNLTRNVGRGKGKLARQDSINYLLTLCSFDEFSKELEKIHNGIHKWLGGAMKGSLAAFDPLFYMHHAFIDVIWEKFRQRQRATCGVDPASDYPPAPVDSGAHAAEYYMFGMRFFKNIDGMADYWINHWYNYTDTPMCANNCSDSPDLYCDKDINMCASRSHVSFGDDGIVTDDGGYN</sequence>
<dbReference type="GO" id="GO:0046872">
    <property type="term" value="F:metal ion binding"/>
    <property type="evidence" value="ECO:0007669"/>
    <property type="project" value="UniProtKB-KW"/>
</dbReference>
<dbReference type="PANTHER" id="PTHR11474">
    <property type="entry name" value="TYROSINASE FAMILY MEMBER"/>
    <property type="match status" value="1"/>
</dbReference>
<dbReference type="AlphaFoldDB" id="A0A9D3XZ15"/>
<evidence type="ECO:0000256" key="1">
    <source>
        <dbReference type="ARBA" id="ARBA00022723"/>
    </source>
</evidence>
<reference evidence="4" key="1">
    <citation type="journal article" date="2019" name="bioRxiv">
        <title>The Genome of the Zebra Mussel, Dreissena polymorpha: A Resource for Invasive Species Research.</title>
        <authorList>
            <person name="McCartney M.A."/>
            <person name="Auch B."/>
            <person name="Kono T."/>
            <person name="Mallez S."/>
            <person name="Zhang Y."/>
            <person name="Obille A."/>
            <person name="Becker A."/>
            <person name="Abrahante J.E."/>
            <person name="Garbe J."/>
            <person name="Badalamenti J.P."/>
            <person name="Herman A."/>
            <person name="Mangelson H."/>
            <person name="Liachko I."/>
            <person name="Sullivan S."/>
            <person name="Sone E.D."/>
            <person name="Koren S."/>
            <person name="Silverstein K.A.T."/>
            <person name="Beckman K.B."/>
            <person name="Gohl D.M."/>
        </authorList>
    </citation>
    <scope>NUCLEOTIDE SEQUENCE</scope>
    <source>
        <strain evidence="4">Duluth1</strain>
        <tissue evidence="4">Whole animal</tissue>
    </source>
</reference>
<dbReference type="PRINTS" id="PR00092">
    <property type="entry name" value="TYROSINASE"/>
</dbReference>
<evidence type="ECO:0000313" key="4">
    <source>
        <dbReference type="EMBL" id="KAH3689642.1"/>
    </source>
</evidence>
<proteinExistence type="predicted"/>
<dbReference type="GO" id="GO:0016491">
    <property type="term" value="F:oxidoreductase activity"/>
    <property type="evidence" value="ECO:0007669"/>
    <property type="project" value="InterPro"/>
</dbReference>
<evidence type="ECO:0000259" key="3">
    <source>
        <dbReference type="PROSITE" id="PS00498"/>
    </source>
</evidence>
<dbReference type="Proteomes" id="UP000828390">
    <property type="component" value="Unassembled WGS sequence"/>
</dbReference>
<dbReference type="PANTHER" id="PTHR11474:SF126">
    <property type="entry name" value="TYROSINASE-LIKE PROTEIN TYR-1-RELATED"/>
    <property type="match status" value="1"/>
</dbReference>
<dbReference type="EMBL" id="JAIWYP010000103">
    <property type="protein sequence ID" value="KAH3689642.1"/>
    <property type="molecule type" value="Genomic_DNA"/>
</dbReference>
<dbReference type="InterPro" id="IPR008922">
    <property type="entry name" value="Di-copper_centre_dom_sf"/>
</dbReference>
<dbReference type="InterPro" id="IPR050316">
    <property type="entry name" value="Tyrosinase/Hemocyanin"/>
</dbReference>
<gene>
    <name evidence="4" type="ORF">DPMN_194659</name>
</gene>
<evidence type="ECO:0000256" key="2">
    <source>
        <dbReference type="ARBA" id="ARBA00023008"/>
    </source>
</evidence>
<reference evidence="4" key="2">
    <citation type="submission" date="2020-11" db="EMBL/GenBank/DDBJ databases">
        <authorList>
            <person name="McCartney M.A."/>
            <person name="Auch B."/>
            <person name="Kono T."/>
            <person name="Mallez S."/>
            <person name="Becker A."/>
            <person name="Gohl D.M."/>
            <person name="Silverstein K.A.T."/>
            <person name="Koren S."/>
            <person name="Bechman K.B."/>
            <person name="Herman A."/>
            <person name="Abrahante J.E."/>
            <person name="Garbe J."/>
        </authorList>
    </citation>
    <scope>NUCLEOTIDE SEQUENCE</scope>
    <source>
        <strain evidence="4">Duluth1</strain>
        <tissue evidence="4">Whole animal</tissue>
    </source>
</reference>
<accession>A0A9D3XZ15</accession>
<protein>
    <recommendedName>
        <fullName evidence="3">Tyrosinase copper-binding domain-containing protein</fullName>
    </recommendedName>
</protein>
<dbReference type="Gene3D" id="1.10.1280.10">
    <property type="entry name" value="Di-copper center containing domain from catechol oxidase"/>
    <property type="match status" value="1"/>
</dbReference>
<comment type="caution">
    <text evidence="4">The sequence shown here is derived from an EMBL/GenBank/DDBJ whole genome shotgun (WGS) entry which is preliminary data.</text>
</comment>
<dbReference type="SUPFAM" id="SSF48056">
    <property type="entry name" value="Di-copper centre-containing domain"/>
    <property type="match status" value="1"/>
</dbReference>
<dbReference type="Pfam" id="PF00264">
    <property type="entry name" value="Tyrosinase"/>
    <property type="match status" value="1"/>
</dbReference>
<feature type="domain" description="Tyrosinase copper-binding" evidence="3">
    <location>
        <begin position="94"/>
        <end position="105"/>
    </location>
</feature>
<evidence type="ECO:0000313" key="5">
    <source>
        <dbReference type="Proteomes" id="UP000828390"/>
    </source>
</evidence>
<keyword evidence="5" id="KW-1185">Reference proteome</keyword>
<name>A0A9D3XZ15_DREPO</name>
<dbReference type="InterPro" id="IPR002227">
    <property type="entry name" value="Tyrosinase_Cu-bd"/>
</dbReference>
<dbReference type="PROSITE" id="PS00498">
    <property type="entry name" value="TYROSINASE_2"/>
    <property type="match status" value="1"/>
</dbReference>
<organism evidence="4 5">
    <name type="scientific">Dreissena polymorpha</name>
    <name type="common">Zebra mussel</name>
    <name type="synonym">Mytilus polymorpha</name>
    <dbReference type="NCBI Taxonomy" id="45954"/>
    <lineage>
        <taxon>Eukaryota</taxon>
        <taxon>Metazoa</taxon>
        <taxon>Spiralia</taxon>
        <taxon>Lophotrochozoa</taxon>
        <taxon>Mollusca</taxon>
        <taxon>Bivalvia</taxon>
        <taxon>Autobranchia</taxon>
        <taxon>Heteroconchia</taxon>
        <taxon>Euheterodonta</taxon>
        <taxon>Imparidentia</taxon>
        <taxon>Neoheterodontei</taxon>
        <taxon>Myida</taxon>
        <taxon>Dreissenoidea</taxon>
        <taxon>Dreissenidae</taxon>
        <taxon>Dreissena</taxon>
    </lineage>
</organism>
<keyword evidence="1" id="KW-0479">Metal-binding</keyword>